<feature type="compositionally biased region" description="Pro residues" evidence="1">
    <location>
        <begin position="52"/>
        <end position="64"/>
    </location>
</feature>
<dbReference type="AlphaFoldDB" id="A0A3S8ZAJ6"/>
<name>A0A3S8ZAJ6_9ACTO</name>
<dbReference type="Proteomes" id="UP000270021">
    <property type="component" value="Chromosome"/>
</dbReference>
<keyword evidence="2" id="KW-0732">Signal</keyword>
<evidence type="ECO:0008006" key="5">
    <source>
        <dbReference type="Google" id="ProtNLM"/>
    </source>
</evidence>
<feature type="chain" id="PRO_5038334301" description="DUF4352 domain-containing protein" evidence="2">
    <location>
        <begin position="22"/>
        <end position="230"/>
    </location>
</feature>
<evidence type="ECO:0000256" key="1">
    <source>
        <dbReference type="SAM" id="MobiDB-lite"/>
    </source>
</evidence>
<evidence type="ECO:0000256" key="2">
    <source>
        <dbReference type="SAM" id="SignalP"/>
    </source>
</evidence>
<dbReference type="PROSITE" id="PS51257">
    <property type="entry name" value="PROKAR_LIPOPROTEIN"/>
    <property type="match status" value="1"/>
</dbReference>
<feature type="compositionally biased region" description="Low complexity" evidence="1">
    <location>
        <begin position="65"/>
        <end position="77"/>
    </location>
</feature>
<feature type="signal peptide" evidence="2">
    <location>
        <begin position="1"/>
        <end position="21"/>
    </location>
</feature>
<dbReference type="KEGG" id="fsl:EJO69_09250"/>
<dbReference type="EMBL" id="CP034438">
    <property type="protein sequence ID" value="AZN30470.1"/>
    <property type="molecule type" value="Genomic_DNA"/>
</dbReference>
<feature type="compositionally biased region" description="Polar residues" evidence="1">
    <location>
        <begin position="27"/>
        <end position="37"/>
    </location>
</feature>
<evidence type="ECO:0000313" key="4">
    <source>
        <dbReference type="Proteomes" id="UP000270021"/>
    </source>
</evidence>
<dbReference type="RefSeq" id="WP_126041234.1">
    <property type="nucleotide sequence ID" value="NZ_CP034438.1"/>
</dbReference>
<feature type="region of interest" description="Disordered" evidence="1">
    <location>
        <begin position="21"/>
        <end position="79"/>
    </location>
</feature>
<protein>
    <recommendedName>
        <fullName evidence="5">DUF4352 domain-containing protein</fullName>
    </recommendedName>
</protein>
<organism evidence="3 4">
    <name type="scientific">Flaviflexus salsibiostraticola</name>
    <dbReference type="NCBI Taxonomy" id="1282737"/>
    <lineage>
        <taxon>Bacteria</taxon>
        <taxon>Bacillati</taxon>
        <taxon>Actinomycetota</taxon>
        <taxon>Actinomycetes</taxon>
        <taxon>Actinomycetales</taxon>
        <taxon>Actinomycetaceae</taxon>
        <taxon>Flaviflexus</taxon>
    </lineage>
</organism>
<keyword evidence="4" id="KW-1185">Reference proteome</keyword>
<reference evidence="3 4" key="1">
    <citation type="submission" date="2018-12" db="EMBL/GenBank/DDBJ databases">
        <title>Complete genome sequence of Flaviflexus salsibiostraticola KCTC 33148.</title>
        <authorList>
            <person name="Bae J.-W."/>
        </authorList>
    </citation>
    <scope>NUCLEOTIDE SEQUENCE [LARGE SCALE GENOMIC DNA]</scope>
    <source>
        <strain evidence="3 4">KCTC 33148</strain>
    </source>
</reference>
<sequence>MAAMKLVSLVAAAALALSACGADESDTAQPSEPQTSDSDWDRTEPATQPTATIPPPDDGSPPPDGDVAPGPDGAVPPEVIPFGSAAYRSTFVEGEFEPFQWAPTLVAVECGATAAPALNEEYRAEIVDPLILRVGEEICTATVSYENIGTIPGRPTPPSGVVVGNGLYGEGDPALVTINDLMVEEALGGLLEPRQSVEVDTHLVAPSGSQIESIYLGPDASLIEVWLATD</sequence>
<gene>
    <name evidence="3" type="ORF">EJO69_09250</name>
</gene>
<evidence type="ECO:0000313" key="3">
    <source>
        <dbReference type="EMBL" id="AZN30470.1"/>
    </source>
</evidence>
<proteinExistence type="predicted"/>
<accession>A0A3S8ZAJ6</accession>